<dbReference type="Proteomes" id="UP000433309">
    <property type="component" value="Unassembled WGS sequence"/>
</dbReference>
<name>A0A6I2KYF1_9BURK</name>
<dbReference type="InterPro" id="IPR050767">
    <property type="entry name" value="Sel1_AlgK"/>
</dbReference>
<evidence type="ECO:0000313" key="2">
    <source>
        <dbReference type="Proteomes" id="UP000433309"/>
    </source>
</evidence>
<keyword evidence="2" id="KW-1185">Reference proteome</keyword>
<comment type="caution">
    <text evidence="1">The sequence shown here is derived from an EMBL/GenBank/DDBJ whole genome shotgun (WGS) entry which is preliminary data.</text>
</comment>
<organism evidence="1 2">
    <name type="scientific">Duganella guangzhouensis</name>
    <dbReference type="NCBI Taxonomy" id="2666084"/>
    <lineage>
        <taxon>Bacteria</taxon>
        <taxon>Pseudomonadati</taxon>
        <taxon>Pseudomonadota</taxon>
        <taxon>Betaproteobacteria</taxon>
        <taxon>Burkholderiales</taxon>
        <taxon>Oxalobacteraceae</taxon>
        <taxon>Telluria group</taxon>
        <taxon>Duganella</taxon>
    </lineage>
</organism>
<proteinExistence type="predicted"/>
<accession>A0A6I2KYF1</accession>
<sequence length="240" mass="26401">MRPHHYPGAALIAVLTSVFLFGCQIQREAPTTAQIEVIGMKAKQEADAHAERKLMAWAAQSLPVAQRELALLYQSRPKQRADAFKLFEQAARGGDSEAAFQLGEMLRAGAPGVPGLPAAAAPWYAQAAQQQHAKAALALGLLYKNGNGVARDEPQATHWLTVASDLGNAHAMFLLSNDYREQDPVKARALLEEAAEHEYPPALQELALQLQQGNSQQDRQRAGHLMLEASEHRRNNWNRF</sequence>
<dbReference type="InterPro" id="IPR011990">
    <property type="entry name" value="TPR-like_helical_dom_sf"/>
</dbReference>
<protein>
    <submittedName>
        <fullName evidence="1">Sel1 repeat family protein</fullName>
    </submittedName>
</protein>
<dbReference type="InterPro" id="IPR006597">
    <property type="entry name" value="Sel1-like"/>
</dbReference>
<dbReference type="PANTHER" id="PTHR11102:SF160">
    <property type="entry name" value="ERAD-ASSOCIATED E3 UBIQUITIN-PROTEIN LIGASE COMPONENT HRD3"/>
    <property type="match status" value="1"/>
</dbReference>
<dbReference type="PROSITE" id="PS51257">
    <property type="entry name" value="PROKAR_LIPOPROTEIN"/>
    <property type="match status" value="1"/>
</dbReference>
<evidence type="ECO:0000313" key="1">
    <source>
        <dbReference type="EMBL" id="MRW89464.1"/>
    </source>
</evidence>
<reference evidence="1 2" key="1">
    <citation type="submission" date="2019-11" db="EMBL/GenBank/DDBJ databases">
        <title>Novel species isolated from a subtropical stream in China.</title>
        <authorList>
            <person name="Lu H."/>
        </authorList>
    </citation>
    <scope>NUCLEOTIDE SEQUENCE [LARGE SCALE GENOMIC DNA]</scope>
    <source>
        <strain evidence="1 2">FT80W</strain>
    </source>
</reference>
<dbReference type="RefSeq" id="WP_154373924.1">
    <property type="nucleotide sequence ID" value="NZ_WKJK01000002.1"/>
</dbReference>
<dbReference type="Gene3D" id="1.25.40.10">
    <property type="entry name" value="Tetratricopeptide repeat domain"/>
    <property type="match status" value="1"/>
</dbReference>
<dbReference type="SUPFAM" id="SSF81901">
    <property type="entry name" value="HCP-like"/>
    <property type="match status" value="1"/>
</dbReference>
<dbReference type="SMART" id="SM00671">
    <property type="entry name" value="SEL1"/>
    <property type="match status" value="5"/>
</dbReference>
<dbReference type="PANTHER" id="PTHR11102">
    <property type="entry name" value="SEL-1-LIKE PROTEIN"/>
    <property type="match status" value="1"/>
</dbReference>
<dbReference type="AlphaFoldDB" id="A0A6I2KYF1"/>
<dbReference type="Pfam" id="PF08238">
    <property type="entry name" value="Sel1"/>
    <property type="match status" value="5"/>
</dbReference>
<gene>
    <name evidence="1" type="ORF">GJ699_05660</name>
</gene>
<dbReference type="EMBL" id="WKJK01000002">
    <property type="protein sequence ID" value="MRW89464.1"/>
    <property type="molecule type" value="Genomic_DNA"/>
</dbReference>